<dbReference type="AlphaFoldDB" id="A0AA39GL35"/>
<evidence type="ECO:0000256" key="6">
    <source>
        <dbReference type="ARBA" id="ARBA00022679"/>
    </source>
</evidence>
<comment type="subcellular location">
    <subcellularLocation>
        <location evidence="2 15">Nucleus</location>
    </subcellularLocation>
</comment>
<proteinExistence type="inferred from homology"/>
<reference evidence="19" key="1">
    <citation type="submission" date="2022-10" db="EMBL/GenBank/DDBJ databases">
        <title>Determination and structural analysis of whole genome sequence of Sarocladium strictum F4-1.</title>
        <authorList>
            <person name="Hu L."/>
            <person name="Jiang Y."/>
        </authorList>
    </citation>
    <scope>NUCLEOTIDE SEQUENCE</scope>
    <source>
        <strain evidence="19">F4-1</strain>
    </source>
</reference>
<dbReference type="GO" id="GO:0005634">
    <property type="term" value="C:nucleus"/>
    <property type="evidence" value="ECO:0007669"/>
    <property type="project" value="UniProtKB-SubCell"/>
</dbReference>
<evidence type="ECO:0000256" key="1">
    <source>
        <dbReference type="ARBA" id="ARBA00003482"/>
    </source>
</evidence>
<dbReference type="EMBL" id="JAPDFR010000003">
    <property type="protein sequence ID" value="KAK0388464.1"/>
    <property type="molecule type" value="Genomic_DNA"/>
</dbReference>
<keyword evidence="5 15" id="KW-0489">Methyltransferase</keyword>
<evidence type="ECO:0000256" key="4">
    <source>
        <dbReference type="ARBA" id="ARBA00020987"/>
    </source>
</evidence>
<evidence type="ECO:0000256" key="10">
    <source>
        <dbReference type="ARBA" id="ARBA00023015"/>
    </source>
</evidence>
<feature type="region of interest" description="Disordered" evidence="17">
    <location>
        <begin position="1"/>
        <end position="138"/>
    </location>
</feature>
<evidence type="ECO:0000256" key="12">
    <source>
        <dbReference type="ARBA" id="ARBA00023242"/>
    </source>
</evidence>
<dbReference type="GO" id="GO:0140956">
    <property type="term" value="F:histone H3K79 trimethyltransferase activity"/>
    <property type="evidence" value="ECO:0007669"/>
    <property type="project" value="UniProtKB-EC"/>
</dbReference>
<evidence type="ECO:0000256" key="16">
    <source>
        <dbReference type="PIRSR" id="PIRSR017570-1"/>
    </source>
</evidence>
<protein>
    <recommendedName>
        <fullName evidence="4 15">Histone-lysine N-methyltransferase, H3 lysine-79 specific</fullName>
        <ecNumber evidence="3 15">2.1.1.360</ecNumber>
    </recommendedName>
    <alternativeName>
        <fullName evidence="13 15">Histone H3-K79 methyltransferase</fullName>
    </alternativeName>
</protein>
<feature type="compositionally biased region" description="Low complexity" evidence="17">
    <location>
        <begin position="51"/>
        <end position="67"/>
    </location>
</feature>
<evidence type="ECO:0000313" key="20">
    <source>
        <dbReference type="Proteomes" id="UP001175261"/>
    </source>
</evidence>
<comment type="function">
    <text evidence="1 15">Histone methyltransferase that specifically trimethylates histone H3 to form H3K79me3. This methylation is required for telomere silencing and for the pachytene checkpoint during the meiotic cell cycle by allowing the recruitment of RAD9 to double strand breaks. Nucleosomes are preferred as substrate compared to free histone.</text>
</comment>
<keyword evidence="10 15" id="KW-0805">Transcription regulation</keyword>
<dbReference type="PANTHER" id="PTHR21451:SF0">
    <property type="entry name" value="HISTONE-LYSINE N-METHYLTRANSFERASE, H3 LYSINE-79 SPECIFIC"/>
    <property type="match status" value="1"/>
</dbReference>
<feature type="domain" description="DOT1" evidence="18">
    <location>
        <begin position="182"/>
        <end position="500"/>
    </location>
</feature>
<dbReference type="SUPFAM" id="SSF53335">
    <property type="entry name" value="S-adenosyl-L-methionine-dependent methyltransferases"/>
    <property type="match status" value="1"/>
</dbReference>
<feature type="binding site" evidence="16">
    <location>
        <begin position="397"/>
        <end position="398"/>
    </location>
    <ligand>
        <name>S-adenosyl-L-methionine</name>
        <dbReference type="ChEBI" id="CHEBI:59789"/>
    </ligand>
</feature>
<evidence type="ECO:0000313" key="19">
    <source>
        <dbReference type="EMBL" id="KAK0388464.1"/>
    </source>
</evidence>
<dbReference type="InterPro" id="IPR021162">
    <property type="entry name" value="Dot1"/>
</dbReference>
<dbReference type="InterPro" id="IPR025789">
    <property type="entry name" value="DOT1_dom"/>
</dbReference>
<dbReference type="GO" id="GO:0031509">
    <property type="term" value="P:subtelomeric heterochromatin formation"/>
    <property type="evidence" value="ECO:0007669"/>
    <property type="project" value="InterPro"/>
</dbReference>
<dbReference type="InterPro" id="IPR029063">
    <property type="entry name" value="SAM-dependent_MTases_sf"/>
</dbReference>
<evidence type="ECO:0000256" key="11">
    <source>
        <dbReference type="ARBA" id="ARBA00023163"/>
    </source>
</evidence>
<dbReference type="EC" id="2.1.1.360" evidence="3 15"/>
<dbReference type="Proteomes" id="UP001175261">
    <property type="component" value="Unassembled WGS sequence"/>
</dbReference>
<dbReference type="GO" id="GO:0042393">
    <property type="term" value="F:histone binding"/>
    <property type="evidence" value="ECO:0007669"/>
    <property type="project" value="InterPro"/>
</dbReference>
<keyword evidence="12 15" id="KW-0539">Nucleus</keyword>
<evidence type="ECO:0000256" key="5">
    <source>
        <dbReference type="ARBA" id="ARBA00022603"/>
    </source>
</evidence>
<sequence>MPLLGRSNKFKSAAPKIRVEKVAAPSKPPPNAPKSFTSASARANLTRSPALKPSPNRSKNSSPLLSSSDERRPDRKRKAGTASSSRRSPASDRVEFDKDSDGEDDGWMSLETRKRQRRAVSDSSSIDSKRKLKNPKSFDKTQKPLKLIHAEEIASLATGCVAVMGAKEDEVALELQYPSLQPRERYQLVWGKEKIDAVDACIRVVRHVAETFLSEEEAEPFTNQTSGIIRRLEKASNRNIQDLSGFKSALSEYNQAMARMIRDGTIAKNLDQRHELPRSLVEFILDQIYDRCVAPDVHLLSKYKNGTDNVYGELLHPFVSRILVEQLKMKSDQVFVDLGSGVGNVVLQAALEIGCESWGCEMMKNACDMARLQEREFRARTTLWGVQAGRVHLEEGDFTTNAPILEVLKRADVVLVNNKAFTSTLNDRLVSMFLDLKIGCKVVSLKSFVSVNSDADNSYNSNDVGSSILTSEEYSYPEGFVSWTNAGGPYYIATRKAASN</sequence>
<evidence type="ECO:0000259" key="18">
    <source>
        <dbReference type="PROSITE" id="PS51569"/>
    </source>
</evidence>
<comment type="similarity">
    <text evidence="15">Belongs to the class I-like SAM-binding methyltransferase superfamily. DOT1 family.</text>
</comment>
<dbReference type="GO" id="GO:0000781">
    <property type="term" value="C:chromosome, telomeric region"/>
    <property type="evidence" value="ECO:0007669"/>
    <property type="project" value="GOC"/>
</dbReference>
<keyword evidence="7 15" id="KW-0949">S-adenosyl-L-methionine</keyword>
<keyword evidence="20" id="KW-1185">Reference proteome</keyword>
<name>A0AA39GL35_SARSR</name>
<dbReference type="FunFam" id="3.40.50.150:FF:000033">
    <property type="entry name" value="Histone-lysine N-methyltransferase, H3 lysine-79 specific"/>
    <property type="match status" value="1"/>
</dbReference>
<keyword evidence="8" id="KW-0677">Repeat</keyword>
<dbReference type="InterPro" id="IPR030445">
    <property type="entry name" value="H3-K79_meTrfase"/>
</dbReference>
<gene>
    <name evidence="19" type="ORF">NLU13_4708</name>
</gene>
<comment type="caution">
    <text evidence="19">The sequence shown here is derived from an EMBL/GenBank/DDBJ whole genome shotgun (WGS) entry which is preliminary data.</text>
</comment>
<feature type="compositionally biased region" description="Polar residues" evidence="17">
    <location>
        <begin position="36"/>
        <end position="47"/>
    </location>
</feature>
<feature type="binding site" evidence="16">
    <location>
        <begin position="335"/>
        <end position="344"/>
    </location>
    <ligand>
        <name>S-adenosyl-L-methionine</name>
        <dbReference type="ChEBI" id="CHEBI:59789"/>
    </ligand>
</feature>
<evidence type="ECO:0000256" key="15">
    <source>
        <dbReference type="PIRNR" id="PIRNR017570"/>
    </source>
</evidence>
<dbReference type="CDD" id="cd02440">
    <property type="entry name" value="AdoMet_MTases"/>
    <property type="match status" value="1"/>
</dbReference>
<evidence type="ECO:0000256" key="13">
    <source>
        <dbReference type="ARBA" id="ARBA00029821"/>
    </source>
</evidence>
<evidence type="ECO:0000256" key="7">
    <source>
        <dbReference type="ARBA" id="ARBA00022691"/>
    </source>
</evidence>
<evidence type="ECO:0000256" key="2">
    <source>
        <dbReference type="ARBA" id="ARBA00004123"/>
    </source>
</evidence>
<dbReference type="GO" id="GO:0032259">
    <property type="term" value="P:methylation"/>
    <property type="evidence" value="ECO:0007669"/>
    <property type="project" value="UniProtKB-KW"/>
</dbReference>
<dbReference type="Pfam" id="PF08123">
    <property type="entry name" value="DOT1"/>
    <property type="match status" value="1"/>
</dbReference>
<feature type="binding site" evidence="16">
    <location>
        <begin position="311"/>
        <end position="314"/>
    </location>
    <ligand>
        <name>S-adenosyl-L-methionine</name>
        <dbReference type="ChEBI" id="CHEBI:59789"/>
    </ligand>
</feature>
<dbReference type="PANTHER" id="PTHR21451">
    <property type="entry name" value="HISTONE H3 METHYLTRANSFERASE"/>
    <property type="match status" value="1"/>
</dbReference>
<dbReference type="GO" id="GO:0000786">
    <property type="term" value="C:nucleosome"/>
    <property type="evidence" value="ECO:0007669"/>
    <property type="project" value="InterPro"/>
</dbReference>
<dbReference type="Gene3D" id="3.40.50.150">
    <property type="entry name" value="Vaccinia Virus protein VP39"/>
    <property type="match status" value="1"/>
</dbReference>
<evidence type="ECO:0000256" key="9">
    <source>
        <dbReference type="ARBA" id="ARBA00022853"/>
    </source>
</evidence>
<dbReference type="Gene3D" id="1.10.260.170">
    <property type="match status" value="1"/>
</dbReference>
<accession>A0AA39GL35</accession>
<keyword evidence="9 15" id="KW-0156">Chromatin regulator</keyword>
<keyword evidence="11 15" id="KW-0804">Transcription</keyword>
<feature type="binding site" evidence="16">
    <location>
        <position position="361"/>
    </location>
    <ligand>
        <name>S-adenosyl-L-methionine</name>
        <dbReference type="ChEBI" id="CHEBI:59789"/>
    </ligand>
</feature>
<organism evidence="19 20">
    <name type="scientific">Sarocladium strictum</name>
    <name type="common">Black bundle disease fungus</name>
    <name type="synonym">Acremonium strictum</name>
    <dbReference type="NCBI Taxonomy" id="5046"/>
    <lineage>
        <taxon>Eukaryota</taxon>
        <taxon>Fungi</taxon>
        <taxon>Dikarya</taxon>
        <taxon>Ascomycota</taxon>
        <taxon>Pezizomycotina</taxon>
        <taxon>Sordariomycetes</taxon>
        <taxon>Hypocreomycetidae</taxon>
        <taxon>Hypocreales</taxon>
        <taxon>Sarocladiaceae</taxon>
        <taxon>Sarocladium</taxon>
    </lineage>
</organism>
<evidence type="ECO:0000256" key="3">
    <source>
        <dbReference type="ARBA" id="ARBA00012190"/>
    </source>
</evidence>
<evidence type="ECO:0000256" key="17">
    <source>
        <dbReference type="SAM" id="MobiDB-lite"/>
    </source>
</evidence>
<dbReference type="PROSITE" id="PS51569">
    <property type="entry name" value="DOT1"/>
    <property type="match status" value="1"/>
</dbReference>
<evidence type="ECO:0000256" key="14">
    <source>
        <dbReference type="ARBA" id="ARBA00047770"/>
    </source>
</evidence>
<dbReference type="PIRSF" id="PIRSF017570">
    <property type="entry name" value="Histone_H3-K79_MeTrfase"/>
    <property type="match status" value="1"/>
</dbReference>
<dbReference type="GO" id="GO:0006281">
    <property type="term" value="P:DNA repair"/>
    <property type="evidence" value="ECO:0007669"/>
    <property type="project" value="InterPro"/>
</dbReference>
<evidence type="ECO:0000256" key="8">
    <source>
        <dbReference type="ARBA" id="ARBA00022737"/>
    </source>
</evidence>
<dbReference type="GO" id="GO:0000077">
    <property type="term" value="P:DNA damage checkpoint signaling"/>
    <property type="evidence" value="ECO:0007669"/>
    <property type="project" value="InterPro"/>
</dbReference>
<feature type="compositionally biased region" description="Basic and acidic residues" evidence="17">
    <location>
        <begin position="89"/>
        <end position="99"/>
    </location>
</feature>
<comment type="catalytic activity">
    <reaction evidence="14 15">
        <text>L-lysyl(79)-[histone H3] + 3 S-adenosyl-L-methionine = N(6),N(6),N(6)-trimethyl-L-lysyl(79)-[histone H3] + 3 S-adenosyl-L-homocysteine + 3 H(+)</text>
        <dbReference type="Rhea" id="RHEA:60328"/>
        <dbReference type="Rhea" id="RHEA-COMP:15549"/>
        <dbReference type="Rhea" id="RHEA-COMP:15552"/>
        <dbReference type="ChEBI" id="CHEBI:15378"/>
        <dbReference type="ChEBI" id="CHEBI:29969"/>
        <dbReference type="ChEBI" id="CHEBI:57856"/>
        <dbReference type="ChEBI" id="CHEBI:59789"/>
        <dbReference type="ChEBI" id="CHEBI:61961"/>
        <dbReference type="EC" id="2.1.1.360"/>
    </reaction>
</comment>
<keyword evidence="6 15" id="KW-0808">Transferase</keyword>